<dbReference type="PRINTS" id="PR00722">
    <property type="entry name" value="CHYMOTRYPSIN"/>
</dbReference>
<dbReference type="RefSeq" id="XP_060028642.1">
    <property type="nucleotide sequence ID" value="XM_060172659.1"/>
</dbReference>
<dbReference type="PROSITE" id="PS50240">
    <property type="entry name" value="TRYPSIN_DOM"/>
    <property type="match status" value="1"/>
</dbReference>
<dbReference type="SUPFAM" id="SSF50494">
    <property type="entry name" value="Trypsin-like serine proteases"/>
    <property type="match status" value="1"/>
</dbReference>
<reference evidence="10" key="1">
    <citation type="submission" date="2025-08" db="UniProtKB">
        <authorList>
            <consortium name="RefSeq"/>
        </authorList>
    </citation>
    <scope>IDENTIFICATION</scope>
</reference>
<dbReference type="PANTHER" id="PTHR24253:SF144">
    <property type="entry name" value="CHYMOTRYPSIN-LIKE PROTEASE CTRL-1-RELATED"/>
    <property type="match status" value="1"/>
</dbReference>
<dbReference type="PROSITE" id="PS00134">
    <property type="entry name" value="TRYPSIN_HIS"/>
    <property type="match status" value="1"/>
</dbReference>
<dbReference type="InterPro" id="IPR009003">
    <property type="entry name" value="Peptidase_S1_PA"/>
</dbReference>
<proteinExistence type="predicted"/>
<dbReference type="InterPro" id="IPR001314">
    <property type="entry name" value="Peptidase_S1A"/>
</dbReference>
<dbReference type="InterPro" id="IPR043504">
    <property type="entry name" value="Peptidase_S1_PA_chymotrypsin"/>
</dbReference>
<dbReference type="GeneID" id="103117938"/>
<protein>
    <submittedName>
        <fullName evidence="10">Mastin-like isoform X1</fullName>
    </submittedName>
</protein>
<evidence type="ECO:0000256" key="3">
    <source>
        <dbReference type="ARBA" id="ARBA00022801"/>
    </source>
</evidence>
<keyword evidence="9" id="KW-1185">Reference proteome</keyword>
<dbReference type="InterPro" id="IPR018114">
    <property type="entry name" value="TRYPSIN_HIS"/>
</dbReference>
<gene>
    <name evidence="10" type="primary">LOC103117938</name>
</gene>
<dbReference type="Pfam" id="PF00089">
    <property type="entry name" value="Trypsin"/>
    <property type="match status" value="1"/>
</dbReference>
<dbReference type="InterPro" id="IPR033116">
    <property type="entry name" value="TRYPSIN_SER"/>
</dbReference>
<dbReference type="SMART" id="SM00020">
    <property type="entry name" value="Tryp_SPc"/>
    <property type="match status" value="1"/>
</dbReference>
<evidence type="ECO:0000259" key="8">
    <source>
        <dbReference type="PROSITE" id="PS50240"/>
    </source>
</evidence>
<dbReference type="PANTHER" id="PTHR24253">
    <property type="entry name" value="TRANSMEMBRANE PROTEASE SERINE"/>
    <property type="match status" value="1"/>
</dbReference>
<dbReference type="InterPro" id="IPR001254">
    <property type="entry name" value="Trypsin_dom"/>
</dbReference>
<feature type="domain" description="Peptidase S1" evidence="8">
    <location>
        <begin position="64"/>
        <end position="308"/>
    </location>
</feature>
<evidence type="ECO:0000313" key="10">
    <source>
        <dbReference type="RefSeq" id="XP_060028642.1"/>
    </source>
</evidence>
<dbReference type="PROSITE" id="PS00135">
    <property type="entry name" value="TRYPSIN_SER"/>
    <property type="match status" value="1"/>
</dbReference>
<dbReference type="Gene3D" id="2.40.10.10">
    <property type="entry name" value="Trypsin-like serine proteases"/>
    <property type="match status" value="2"/>
</dbReference>
<name>A0ABM3VWD2_ERIEU</name>
<keyword evidence="1 7" id="KW-0645">Protease</keyword>
<dbReference type="CDD" id="cd00190">
    <property type="entry name" value="Tryp_SPc"/>
    <property type="match status" value="1"/>
</dbReference>
<evidence type="ECO:0000256" key="1">
    <source>
        <dbReference type="ARBA" id="ARBA00022670"/>
    </source>
</evidence>
<sequence length="379" mass="41292">METQGQGVARGQLRAAWVEVRSRLLSLPPPPPQMLWLLFLSLPGLGALAPVFLDSGLVTQLGGIVGGHDAPTGRWPWQASLRAYHEDQKMWLHECGGSLVHPQWVLTAAHCFRRLGLEPSTYRVQVGQLRLYENDWLVRVAQIILHPGYNRNLSAEGGSDVALIKLEGPLALSPLVSPVTLPPASLSLPPGTLCWVTGWSQQNVAPLARSFHLQEVEVPIVGHQDCEQHYQMLGPMNGPAVKEDMICAGQEGRDSCQGDSGGPLVCPQNSLWVQAGIVSWGNFCGHRDFPGVYVRVASYVSWIHLYVPLPPELETDWGKAHVGGYTHPSLWTTLPLLSEFQLGASTTPVHPVPGGQGSLTRRVGDSQDWVGQVAPAQHH</sequence>
<evidence type="ECO:0000256" key="5">
    <source>
        <dbReference type="ARBA" id="ARBA00023157"/>
    </source>
</evidence>
<keyword evidence="2" id="KW-0732">Signal</keyword>
<evidence type="ECO:0000256" key="4">
    <source>
        <dbReference type="ARBA" id="ARBA00022825"/>
    </source>
</evidence>
<keyword evidence="6" id="KW-0325">Glycoprotein</keyword>
<dbReference type="Proteomes" id="UP001652624">
    <property type="component" value="Chromosome 15"/>
</dbReference>
<accession>A0ABM3VWD2</accession>
<evidence type="ECO:0000256" key="6">
    <source>
        <dbReference type="ARBA" id="ARBA00023180"/>
    </source>
</evidence>
<evidence type="ECO:0000256" key="2">
    <source>
        <dbReference type="ARBA" id="ARBA00022729"/>
    </source>
</evidence>
<keyword evidence="3 7" id="KW-0378">Hydrolase</keyword>
<keyword evidence="4 7" id="KW-0720">Serine protease</keyword>
<evidence type="ECO:0000256" key="7">
    <source>
        <dbReference type="RuleBase" id="RU363034"/>
    </source>
</evidence>
<organism evidence="9 10">
    <name type="scientific">Erinaceus europaeus</name>
    <name type="common">Western European hedgehog</name>
    <dbReference type="NCBI Taxonomy" id="9365"/>
    <lineage>
        <taxon>Eukaryota</taxon>
        <taxon>Metazoa</taxon>
        <taxon>Chordata</taxon>
        <taxon>Craniata</taxon>
        <taxon>Vertebrata</taxon>
        <taxon>Euteleostomi</taxon>
        <taxon>Mammalia</taxon>
        <taxon>Eutheria</taxon>
        <taxon>Laurasiatheria</taxon>
        <taxon>Eulipotyphla</taxon>
        <taxon>Erinaceidae</taxon>
        <taxon>Erinaceinae</taxon>
        <taxon>Erinaceus</taxon>
    </lineage>
</organism>
<evidence type="ECO:0000313" key="9">
    <source>
        <dbReference type="Proteomes" id="UP001652624"/>
    </source>
</evidence>
<keyword evidence="5" id="KW-1015">Disulfide bond</keyword>